<sequence length="119" mass="12841">MKDRPLHTVVETEAYLTRCRNLALTDAMRVGIVDQVAADPSAGDLVRGSGGVRKVRYGGSGGHRIMVAYLGGTVPVYLLSILAKGQQANFTASQIATMYDLTKALKRYWGERLKTGDGP</sequence>
<dbReference type="Proteomes" id="UP001055093">
    <property type="component" value="Unassembled WGS sequence"/>
</dbReference>
<dbReference type="EMBL" id="BPRE01000003">
    <property type="protein sequence ID" value="GJE74735.1"/>
    <property type="molecule type" value="Genomic_DNA"/>
</dbReference>
<evidence type="ECO:0000313" key="2">
    <source>
        <dbReference type="Proteomes" id="UP001055093"/>
    </source>
</evidence>
<reference evidence="1" key="1">
    <citation type="journal article" date="2021" name="Front. Microbiol.">
        <title>Comprehensive Comparative Genomics and Phenotyping of Methylobacterium Species.</title>
        <authorList>
            <person name="Alessa O."/>
            <person name="Ogura Y."/>
            <person name="Fujitani Y."/>
            <person name="Takami H."/>
            <person name="Hayashi T."/>
            <person name="Sahin N."/>
            <person name="Tani A."/>
        </authorList>
    </citation>
    <scope>NUCLEOTIDE SEQUENCE</scope>
    <source>
        <strain evidence="1">DSM 14458</strain>
    </source>
</reference>
<protein>
    <recommendedName>
        <fullName evidence="3">Addiction module toxin RelE</fullName>
    </recommendedName>
</protein>
<reference evidence="1" key="2">
    <citation type="submission" date="2021-08" db="EMBL/GenBank/DDBJ databases">
        <authorList>
            <person name="Tani A."/>
            <person name="Ola A."/>
            <person name="Ogura Y."/>
            <person name="Katsura K."/>
            <person name="Hayashi T."/>
        </authorList>
    </citation>
    <scope>NUCLEOTIDE SEQUENCE</scope>
    <source>
        <strain evidence="1">DSM 14458</strain>
    </source>
</reference>
<dbReference type="InterPro" id="IPR009387">
    <property type="entry name" value="HigB-2"/>
</dbReference>
<organism evidence="1 2">
    <name type="scientific">Methylorubrum suomiense</name>
    <dbReference type="NCBI Taxonomy" id="144191"/>
    <lineage>
        <taxon>Bacteria</taxon>
        <taxon>Pseudomonadati</taxon>
        <taxon>Pseudomonadota</taxon>
        <taxon>Alphaproteobacteria</taxon>
        <taxon>Hyphomicrobiales</taxon>
        <taxon>Methylobacteriaceae</taxon>
        <taxon>Methylorubrum</taxon>
    </lineage>
</organism>
<accession>A0ABQ4URV6</accession>
<comment type="caution">
    <text evidence="1">The sequence shown here is derived from an EMBL/GenBank/DDBJ whole genome shotgun (WGS) entry which is preliminary data.</text>
</comment>
<keyword evidence="2" id="KW-1185">Reference proteome</keyword>
<gene>
    <name evidence="1" type="ORF">BGCPKDLD_1308</name>
</gene>
<name>A0ABQ4URV6_9HYPH</name>
<proteinExistence type="predicted"/>
<dbReference type="RefSeq" id="WP_210236236.1">
    <property type="nucleotide sequence ID" value="NZ_JBHTNE010000186.1"/>
</dbReference>
<dbReference type="PIRSF" id="PIRSF039032">
    <property type="entry name" value="HigB-2"/>
    <property type="match status" value="1"/>
</dbReference>
<evidence type="ECO:0000313" key="1">
    <source>
        <dbReference type="EMBL" id="GJE74735.1"/>
    </source>
</evidence>
<evidence type="ECO:0008006" key="3">
    <source>
        <dbReference type="Google" id="ProtNLM"/>
    </source>
</evidence>